<sequence>MSGMNSEEYMVLNTMLQTVGCNAHELLKKTPGCEKAVYLFCCKSTMIRELVTVIRSIDESTINGQLLYSVCRELLKLMYLEDGSENIAIIKPLLLLLTEKNKMVNKVSTKNCWICSLYKRELAEGSPLVVTKSKTEVKHFADSVNVGFVTVQHGSELPDLPMTIYKPVKEQKHQYGFLSDSELITADYVRV</sequence>
<proteinExistence type="predicted"/>
<dbReference type="InterPro" id="IPR057381">
    <property type="entry name" value="Znf_Tenuivirus"/>
</dbReference>
<evidence type="ECO:0000313" key="2">
    <source>
        <dbReference type="EMBL" id="AIK24601.1"/>
    </source>
</evidence>
<feature type="domain" description="Zinc finger Tenuivirus" evidence="1">
    <location>
        <begin position="112"/>
        <end position="177"/>
    </location>
</feature>
<dbReference type="EMBL" id="KF438745">
    <property type="protein sequence ID" value="AIK24601.1"/>
    <property type="molecule type" value="Genomic_RNA"/>
</dbReference>
<dbReference type="Pfam" id="PF25219">
    <property type="entry name" value="Znf_Tenuivirus"/>
    <property type="match status" value="1"/>
</dbReference>
<protein>
    <submittedName>
        <fullName evidence="2">p5</fullName>
    </submittedName>
</protein>
<organism evidence="2">
    <name type="scientific">Tenuivirus oryzabrevis</name>
    <dbReference type="NCBI Taxonomy" id="3052762"/>
    <lineage>
        <taxon>Viruses</taxon>
        <taxon>Riboviria</taxon>
        <taxon>Orthornavirae</taxon>
        <taxon>Negarnaviricota</taxon>
        <taxon>Polyploviricotina</taxon>
        <taxon>Bunyaviricetes</taxon>
        <taxon>Hareavirales</taxon>
        <taxon>Phenuiviridae</taxon>
        <taxon>Tenuivirus</taxon>
    </lineage>
</organism>
<accession>A0A0R5NCS8</accession>
<reference evidence="2" key="1">
    <citation type="submission" date="2013-07" db="EMBL/GenBank/DDBJ databases">
        <title>Molecular analyses of Rice grassy stunt virus populations during pre- and post-2006 epidemics revealed insights of virus reemergence and spread in Southeast Asia.</title>
        <authorList>
            <person name="Jonson G.B."/>
            <person name="Villegas J.M."/>
            <person name="Kim K.-H."/>
            <person name="Choi H.-S."/>
            <person name="Choi I.-R."/>
        </authorList>
    </citation>
    <scope>NUCLEOTIDE SEQUENCE</scope>
    <source>
        <strain evidence="2">TK034</strain>
    </source>
</reference>
<evidence type="ECO:0000259" key="1">
    <source>
        <dbReference type="Pfam" id="PF25219"/>
    </source>
</evidence>
<gene>
    <name evidence="2" type="primary">P5</name>
</gene>
<name>A0A0R5NCS8_9VIRU</name>